<dbReference type="CDD" id="cd00609">
    <property type="entry name" value="AAT_like"/>
    <property type="match status" value="1"/>
</dbReference>
<dbReference type="InterPro" id="IPR004838">
    <property type="entry name" value="NHTrfase_class1_PyrdxlP-BS"/>
</dbReference>
<dbReference type="Pfam" id="PF00155">
    <property type="entry name" value="Aminotran_1_2"/>
    <property type="match status" value="1"/>
</dbReference>
<evidence type="ECO:0000259" key="2">
    <source>
        <dbReference type="Pfam" id="PF00155"/>
    </source>
</evidence>
<comment type="cofactor">
    <cofactor evidence="1">
        <name>pyridoxal 5'-phosphate</name>
        <dbReference type="ChEBI" id="CHEBI:597326"/>
    </cofactor>
</comment>
<keyword evidence="1 3" id="KW-0808">Transferase</keyword>
<dbReference type="GO" id="GO:0008483">
    <property type="term" value="F:transaminase activity"/>
    <property type="evidence" value="ECO:0007669"/>
    <property type="project" value="UniProtKB-KW"/>
</dbReference>
<dbReference type="PANTHER" id="PTHR42691">
    <property type="entry name" value="ASPARTATE AMINOTRANSFERASE YHDR-RELATED"/>
    <property type="match status" value="1"/>
</dbReference>
<dbReference type="SUPFAM" id="SSF53383">
    <property type="entry name" value="PLP-dependent transferases"/>
    <property type="match status" value="1"/>
</dbReference>
<dbReference type="Gene3D" id="3.90.1150.10">
    <property type="entry name" value="Aspartate Aminotransferase, domain 1"/>
    <property type="match status" value="2"/>
</dbReference>
<name>A0A2K2FNR9_9CLOT</name>
<dbReference type="InterPro" id="IPR004839">
    <property type="entry name" value="Aminotransferase_I/II_large"/>
</dbReference>
<comment type="caution">
    <text evidence="3">The sequence shown here is derived from an EMBL/GenBank/DDBJ whole genome shotgun (WGS) entry which is preliminary data.</text>
</comment>
<dbReference type="Gene3D" id="3.40.640.10">
    <property type="entry name" value="Type I PLP-dependent aspartate aminotransferase-like (Major domain)"/>
    <property type="match status" value="1"/>
</dbReference>
<accession>A0A2K2FNR9</accession>
<dbReference type="NCBIfam" id="NF005305">
    <property type="entry name" value="PRK06836.1"/>
    <property type="match status" value="1"/>
</dbReference>
<protein>
    <recommendedName>
        <fullName evidence="1">Aminotransferase</fullName>
        <ecNumber evidence="1">2.6.1.-</ecNumber>
    </recommendedName>
</protein>
<organism evidence="3 4">
    <name type="scientific">Clostridium thermosuccinogenes</name>
    <dbReference type="NCBI Taxonomy" id="84032"/>
    <lineage>
        <taxon>Bacteria</taxon>
        <taxon>Bacillati</taxon>
        <taxon>Bacillota</taxon>
        <taxon>Clostridia</taxon>
        <taxon>Eubacteriales</taxon>
        <taxon>Clostridiaceae</taxon>
        <taxon>Clostridium</taxon>
    </lineage>
</organism>
<dbReference type="OrthoDB" id="9802328at2"/>
<dbReference type="InterPro" id="IPR015424">
    <property type="entry name" value="PyrdxlP-dep_Trfase"/>
</dbReference>
<feature type="domain" description="Aminotransferase class I/classII large" evidence="2">
    <location>
        <begin position="34"/>
        <end position="381"/>
    </location>
</feature>
<evidence type="ECO:0000313" key="3">
    <source>
        <dbReference type="EMBL" id="PNU00420.1"/>
    </source>
</evidence>
<comment type="similarity">
    <text evidence="1">Belongs to the class-I pyridoxal-phosphate-dependent aminotransferase family.</text>
</comment>
<gene>
    <name evidence="3" type="ORF">CDQ84_06235</name>
</gene>
<evidence type="ECO:0000313" key="4">
    <source>
        <dbReference type="Proteomes" id="UP000236151"/>
    </source>
</evidence>
<sequence>MFSKKVVENLSKSSWIRAMFEQGEKLRKIYGADKVYDFSIGNPDIEPPMKVRQTLKNLVESNEPGLHRYMSNAGHTDVRRKVAEYISRENGMEVPFNNIIMTVGAAGALNVVLKSILNPDEEVIVLAPYFVEYLFYIDNCGGKPVVVKTNSGDFEPDIDAIEKAITPATKAIILNSPNNPTGVIYSEEILKKLADVLEQKGKEFGTEIFVLSDEPYAKIVYDGVKVPGILRIFKNAIIVNSFSKSLALPGERIGYIAASPNIKDVDLLINAMIYSNRVLGFVNAPSLMQKVIAESLDEAVDIESYRKKRDILYNKLVSLGFSCVKPQGAFYLFPKTPIDDDVEFVNHALKYNLLLVPGTGFGFPGHVRLSYCISLETIENSLPAFEALAKEYFK</sequence>
<dbReference type="RefSeq" id="WP_103080869.1">
    <property type="nucleotide sequence ID" value="NZ_CP021850.1"/>
</dbReference>
<dbReference type="Proteomes" id="UP000236151">
    <property type="component" value="Unassembled WGS sequence"/>
</dbReference>
<keyword evidence="1 3" id="KW-0032">Aminotransferase</keyword>
<dbReference type="KEGG" id="cthd:CDO33_05025"/>
<dbReference type="InterPro" id="IPR015422">
    <property type="entry name" value="PyrdxlP-dep_Trfase_small"/>
</dbReference>
<keyword evidence="4" id="KW-1185">Reference proteome</keyword>
<dbReference type="EC" id="2.6.1.-" evidence="1"/>
<evidence type="ECO:0000256" key="1">
    <source>
        <dbReference type="RuleBase" id="RU000481"/>
    </source>
</evidence>
<dbReference type="PANTHER" id="PTHR42691:SF1">
    <property type="entry name" value="ASPARTATE AMINOTRANSFERASE YHDR-RELATED"/>
    <property type="match status" value="1"/>
</dbReference>
<proteinExistence type="inferred from homology"/>
<dbReference type="PROSITE" id="PS00105">
    <property type="entry name" value="AA_TRANSFER_CLASS_1"/>
    <property type="match status" value="1"/>
</dbReference>
<reference evidence="3 4" key="1">
    <citation type="submission" date="2017-06" db="EMBL/GenBank/DDBJ databases">
        <title>Investigating the central metabolism of Clostridium thermosuccinogenes.</title>
        <authorList>
            <person name="Koendjbiharie J.G."/>
            <person name="van Kranenburg R."/>
        </authorList>
    </citation>
    <scope>NUCLEOTIDE SEQUENCE [LARGE SCALE GENOMIC DNA]</scope>
    <source>
        <strain evidence="3 4">DSM 5806</strain>
    </source>
</reference>
<dbReference type="EMBL" id="NIOJ01000011">
    <property type="protein sequence ID" value="PNU00420.1"/>
    <property type="molecule type" value="Genomic_DNA"/>
</dbReference>
<dbReference type="GO" id="GO:0030170">
    <property type="term" value="F:pyridoxal phosphate binding"/>
    <property type="evidence" value="ECO:0007669"/>
    <property type="project" value="InterPro"/>
</dbReference>
<dbReference type="AlphaFoldDB" id="A0A2K2FNR9"/>
<dbReference type="InterPro" id="IPR015421">
    <property type="entry name" value="PyrdxlP-dep_Trfase_major"/>
</dbReference>